<protein>
    <submittedName>
        <fullName evidence="3">Alkylation response protein AidB-like acyl-CoA dehydrogenase</fullName>
    </submittedName>
</protein>
<dbReference type="Gene3D" id="2.40.110.10">
    <property type="entry name" value="Butyryl-CoA Dehydrogenase, subunit A, domain 2"/>
    <property type="match status" value="1"/>
</dbReference>
<evidence type="ECO:0000256" key="1">
    <source>
        <dbReference type="ARBA" id="ARBA00023002"/>
    </source>
</evidence>
<dbReference type="PANTHER" id="PTHR43884:SF12">
    <property type="entry name" value="ISOVALERYL-COA DEHYDROGENASE, MITOCHONDRIAL-RELATED"/>
    <property type="match status" value="1"/>
</dbReference>
<organism evidence="3 4">
    <name type="scientific">Mucilaginibacter yixingensis</name>
    <dbReference type="NCBI Taxonomy" id="1295612"/>
    <lineage>
        <taxon>Bacteria</taxon>
        <taxon>Pseudomonadati</taxon>
        <taxon>Bacteroidota</taxon>
        <taxon>Sphingobacteriia</taxon>
        <taxon>Sphingobacteriales</taxon>
        <taxon>Sphingobacteriaceae</taxon>
        <taxon>Mucilaginibacter</taxon>
    </lineage>
</organism>
<dbReference type="EMBL" id="QAOQ01000002">
    <property type="protein sequence ID" value="PTQ99921.1"/>
    <property type="molecule type" value="Genomic_DNA"/>
</dbReference>
<dbReference type="InterPro" id="IPR037069">
    <property type="entry name" value="AcylCoA_DH/ox_N_sf"/>
</dbReference>
<keyword evidence="4" id="KW-1185">Reference proteome</keyword>
<dbReference type="GO" id="GO:0006552">
    <property type="term" value="P:L-leucine catabolic process"/>
    <property type="evidence" value="ECO:0007669"/>
    <property type="project" value="TreeGrafter"/>
</dbReference>
<dbReference type="InterPro" id="IPR046373">
    <property type="entry name" value="Acyl-CoA_Oxase/DH_mid-dom_sf"/>
</dbReference>
<dbReference type="GO" id="GO:0008470">
    <property type="term" value="F:3-methylbutanoyl-CoA dehydrogenase activity"/>
    <property type="evidence" value="ECO:0007669"/>
    <property type="project" value="TreeGrafter"/>
</dbReference>
<dbReference type="PANTHER" id="PTHR43884">
    <property type="entry name" value="ACYL-COA DEHYDROGENASE"/>
    <property type="match status" value="1"/>
</dbReference>
<dbReference type="SUPFAM" id="SSF56645">
    <property type="entry name" value="Acyl-CoA dehydrogenase NM domain-like"/>
    <property type="match status" value="1"/>
</dbReference>
<dbReference type="OrthoDB" id="1170793at2"/>
<dbReference type="Proteomes" id="UP000244168">
    <property type="component" value="Unassembled WGS sequence"/>
</dbReference>
<evidence type="ECO:0000259" key="2">
    <source>
        <dbReference type="Pfam" id="PF08028"/>
    </source>
</evidence>
<evidence type="ECO:0000313" key="4">
    <source>
        <dbReference type="Proteomes" id="UP000244168"/>
    </source>
</evidence>
<dbReference type="RefSeq" id="WP_107827826.1">
    <property type="nucleotide sequence ID" value="NZ_CP160205.1"/>
</dbReference>
<dbReference type="Pfam" id="PF08028">
    <property type="entry name" value="Acyl-CoA_dh_2"/>
    <property type="match status" value="1"/>
</dbReference>
<evidence type="ECO:0000313" key="3">
    <source>
        <dbReference type="EMBL" id="PTQ99921.1"/>
    </source>
</evidence>
<dbReference type="Gene3D" id="1.10.540.10">
    <property type="entry name" value="Acyl-CoA dehydrogenase/oxidase, N-terminal domain"/>
    <property type="match status" value="1"/>
</dbReference>
<comment type="caution">
    <text evidence="3">The sequence shown here is derived from an EMBL/GenBank/DDBJ whole genome shotgun (WGS) entry which is preliminary data.</text>
</comment>
<dbReference type="InterPro" id="IPR013107">
    <property type="entry name" value="Acyl-CoA_DH_C"/>
</dbReference>
<dbReference type="InterPro" id="IPR009100">
    <property type="entry name" value="AcylCoA_DH/oxidase_NM_dom_sf"/>
</dbReference>
<feature type="domain" description="Acyl-CoA dehydrogenase C-terminal" evidence="2">
    <location>
        <begin position="278"/>
        <end position="363"/>
    </location>
</feature>
<gene>
    <name evidence="3" type="ORF">C8P68_102751</name>
</gene>
<dbReference type="AlphaFoldDB" id="A0A2T5JDS2"/>
<keyword evidence="1" id="KW-0560">Oxidoreductase</keyword>
<sequence>MRKPPPHPSDYIDQEHADVIRRYSGQAELDGQLHPEQMKIIQRLGWFKLLVPWTYGGLERGIPQLVRLQEGISWADGSAGWVVTLCAGAGWFGGFMTAHTAHQIFNTPQVCLAGSGATTGQAEITADGYRINGIWNYASGAHHATHFTVNCLIKRNGEAVLDEKGEPWVLPFVVDKKDVTLKPTWKTMGMVATGSHSFIIEDLVVSEDRCFHIDPDYAEVNEDLYQYPFLQLAEATLAVNMSGMAIHFIDLCKELFEDKKRNPRLLVENMLLLDDLIDDTTALINATRELFYKSVDISWEKPVDNRQCELKNVSKSSRTLAKISREVVDTLYPYCGLRAAAADSEINRVWRDMHTAGQHAIFTFER</sequence>
<dbReference type="Gene3D" id="1.20.140.10">
    <property type="entry name" value="Butyryl-CoA Dehydrogenase, subunit A, domain 3"/>
    <property type="match status" value="1"/>
</dbReference>
<accession>A0A2T5JDS2</accession>
<reference evidence="3 4" key="1">
    <citation type="submission" date="2018-04" db="EMBL/GenBank/DDBJ databases">
        <title>Genomic Encyclopedia of Archaeal and Bacterial Type Strains, Phase II (KMG-II): from individual species to whole genera.</title>
        <authorList>
            <person name="Goeker M."/>
        </authorList>
    </citation>
    <scope>NUCLEOTIDE SEQUENCE [LARGE SCALE GENOMIC DNA]</scope>
    <source>
        <strain evidence="3 4">DSM 26809</strain>
    </source>
</reference>
<dbReference type="GO" id="GO:0050660">
    <property type="term" value="F:flavin adenine dinucleotide binding"/>
    <property type="evidence" value="ECO:0007669"/>
    <property type="project" value="InterPro"/>
</dbReference>
<dbReference type="PIRSF" id="PIRSF016578">
    <property type="entry name" value="HsaA"/>
    <property type="match status" value="1"/>
</dbReference>
<proteinExistence type="predicted"/>
<name>A0A2T5JDS2_9SPHI</name>